<dbReference type="PANTHER" id="PTHR32305">
    <property type="match status" value="1"/>
</dbReference>
<accession>A0AAW7Z0T0</accession>
<dbReference type="InterPro" id="IPR056823">
    <property type="entry name" value="TEN-like_YD-shell"/>
</dbReference>
<evidence type="ECO:0000313" key="5">
    <source>
        <dbReference type="EMBL" id="MDO6576853.1"/>
    </source>
</evidence>
<evidence type="ECO:0000256" key="3">
    <source>
        <dbReference type="SAM" id="SignalP"/>
    </source>
</evidence>
<dbReference type="RefSeq" id="WP_063457917.1">
    <property type="nucleotide sequence ID" value="NZ_CP015346.1"/>
</dbReference>
<feature type="domain" description="Teneurin-like YD-shell" evidence="4">
    <location>
        <begin position="470"/>
        <end position="666"/>
    </location>
</feature>
<dbReference type="InterPro" id="IPR022385">
    <property type="entry name" value="Rhs_assc_core"/>
</dbReference>
<dbReference type="AlphaFoldDB" id="A0AAW7Z0T0"/>
<feature type="chain" id="PRO_5043353277" evidence="3">
    <location>
        <begin position="28"/>
        <end position="821"/>
    </location>
</feature>
<comment type="caution">
    <text evidence="5">The sequence shown here is derived from an EMBL/GenBank/DDBJ whole genome shotgun (WGS) entry which is preliminary data.</text>
</comment>
<feature type="signal peptide" evidence="3">
    <location>
        <begin position="1"/>
        <end position="27"/>
    </location>
</feature>
<name>A0AAW7Z0T0_9ALTE</name>
<feature type="region of interest" description="Disordered" evidence="2">
    <location>
        <begin position="746"/>
        <end position="821"/>
    </location>
</feature>
<dbReference type="Gene3D" id="2.180.10.10">
    <property type="entry name" value="RHS repeat-associated core"/>
    <property type="match status" value="1"/>
</dbReference>
<organism evidence="5 6">
    <name type="scientific">Alteromonas stellipolaris</name>
    <dbReference type="NCBI Taxonomy" id="233316"/>
    <lineage>
        <taxon>Bacteria</taxon>
        <taxon>Pseudomonadati</taxon>
        <taxon>Pseudomonadota</taxon>
        <taxon>Gammaproteobacteria</taxon>
        <taxon>Alteromonadales</taxon>
        <taxon>Alteromonadaceae</taxon>
        <taxon>Alteromonas/Salinimonas group</taxon>
        <taxon>Alteromonas</taxon>
    </lineage>
</organism>
<keyword evidence="1" id="KW-0677">Repeat</keyword>
<feature type="region of interest" description="Disordered" evidence="2">
    <location>
        <begin position="714"/>
        <end position="733"/>
    </location>
</feature>
<evidence type="ECO:0000256" key="1">
    <source>
        <dbReference type="ARBA" id="ARBA00022737"/>
    </source>
</evidence>
<evidence type="ECO:0000259" key="4">
    <source>
        <dbReference type="Pfam" id="PF25023"/>
    </source>
</evidence>
<protein>
    <submittedName>
        <fullName evidence="5">RHS repeat-associated core domain-containing protein</fullName>
    </submittedName>
</protein>
<evidence type="ECO:0000313" key="6">
    <source>
        <dbReference type="Proteomes" id="UP001170717"/>
    </source>
</evidence>
<evidence type="ECO:0000256" key="2">
    <source>
        <dbReference type="SAM" id="MobiDB-lite"/>
    </source>
</evidence>
<feature type="compositionally biased region" description="Basic and acidic residues" evidence="2">
    <location>
        <begin position="759"/>
        <end position="821"/>
    </location>
</feature>
<dbReference type="NCBIfam" id="TIGR03696">
    <property type="entry name" value="Rhs_assc_core"/>
    <property type="match status" value="1"/>
</dbReference>
<dbReference type="EMBL" id="JAUOQI010000003">
    <property type="protein sequence ID" value="MDO6576853.1"/>
    <property type="molecule type" value="Genomic_DNA"/>
</dbReference>
<proteinExistence type="predicted"/>
<dbReference type="Proteomes" id="UP001170717">
    <property type="component" value="Unassembled WGS sequence"/>
</dbReference>
<keyword evidence="3" id="KW-0732">Signal</keyword>
<dbReference type="PANTHER" id="PTHR32305:SF15">
    <property type="entry name" value="PROTEIN RHSA-RELATED"/>
    <property type="match status" value="1"/>
</dbReference>
<reference evidence="5" key="1">
    <citation type="submission" date="2023-07" db="EMBL/GenBank/DDBJ databases">
        <title>Genome content predicts the carbon catabolic preferences of heterotrophic bacteria.</title>
        <authorList>
            <person name="Gralka M."/>
        </authorList>
    </citation>
    <scope>NUCLEOTIDE SEQUENCE</scope>
    <source>
        <strain evidence="5">F2M12</strain>
    </source>
</reference>
<dbReference type="Pfam" id="PF25023">
    <property type="entry name" value="TEN_YD-shell"/>
    <property type="match status" value="1"/>
</dbReference>
<sequence>MQLGFKAVNKAGMFLILLLFCCNAISAQQSANFKTAFRYNVIGQKTGVIYSDPDGNARLGYQAERLKYDNQGMIKSIEQGFLTSWQSDSVKPAKWSDFHIDQKILFQSNNQGLKTQEKHYQGSTLKAQTDYSYDSLGRMVCKAERANLGVNSGACVATFSNEYGYDRIKRYSYDRKDRIVLEQRAYDTPIQQTYKSYTYQSGGLQSVTDANGNYTYYELDDNYRLFNTYFPSKTNVGSYNSSDYEQYLYDDNGNIKQIRKRDGRLISRQYDKLNRVVKKDIPASTSLDVYYGYDNRDLQTYARFGSGAGQGITTEYDGFGNVLKNTNNTFGKTRVIVKTYDKNNNVRTLSYPDSKLFTFDFNARNRLTTIKEGTSTPIYSHQYDNINMLDIIRRGSGAATTDIDFNDLYRLKKIKTNFTGTTYDNQTDFTYTPHHQIKTITRSNLKFVHTGSKGIAGEYKANGLNQYYSVNGKTISYDDNGNLISHDGRTYIYDVENRLTRITGSLSATLKYDPMGKLVQFTSGNTTRFFAYDGDALIAEYDSNNKLLKRYVHLPEIDSPVVTYNGNIITAGSRHYLHANHQGSIVAESSSDGTVSQLNTYDEYGVPSQSNIGRFGYTGQVYLENTELYYYKARIYHPKLGRFLQTDPVGYEDQMNLYAYVGNDPVNMTDPSGKTAMAACALGPVGCGVGAVVTGVVLVGGKIYDSYQNAKAFSESAENSVRGENGRSTDNPVDLAEDLAGQEILGDFADGGGNNISDKMGDKTRYGENGSHDKVTGSKTHSDGTKTEVHGDRDRKTGELSDTKFKDAPDNAKSRNEIYNR</sequence>
<dbReference type="InterPro" id="IPR050708">
    <property type="entry name" value="T6SS_VgrG/RHS"/>
</dbReference>
<gene>
    <name evidence="5" type="ORF">Q4527_05585</name>
</gene>